<evidence type="ECO:0000313" key="1">
    <source>
        <dbReference type="EMBL" id="GFN84313.1"/>
    </source>
</evidence>
<sequence>MHASNERARVHHPPVVNTGVQALFTYLGDAIKETAGQAMAQAVVLTSSGHLEPVHNRVIPGFQALRHVRSRGLSPQQKSPCRSQSGFTINYANIIPKTEKIVKEYHD</sequence>
<dbReference type="EMBL" id="BLXT01001295">
    <property type="protein sequence ID" value="GFN84313.1"/>
    <property type="molecule type" value="Genomic_DNA"/>
</dbReference>
<proteinExistence type="predicted"/>
<organism evidence="1 2">
    <name type="scientific">Plakobranchus ocellatus</name>
    <dbReference type="NCBI Taxonomy" id="259542"/>
    <lineage>
        <taxon>Eukaryota</taxon>
        <taxon>Metazoa</taxon>
        <taxon>Spiralia</taxon>
        <taxon>Lophotrochozoa</taxon>
        <taxon>Mollusca</taxon>
        <taxon>Gastropoda</taxon>
        <taxon>Heterobranchia</taxon>
        <taxon>Euthyneura</taxon>
        <taxon>Panpulmonata</taxon>
        <taxon>Sacoglossa</taxon>
        <taxon>Placobranchoidea</taxon>
        <taxon>Plakobranchidae</taxon>
        <taxon>Plakobranchus</taxon>
    </lineage>
</organism>
<evidence type="ECO:0000313" key="2">
    <source>
        <dbReference type="Proteomes" id="UP000735302"/>
    </source>
</evidence>
<dbReference type="AlphaFoldDB" id="A0AAV3YMS6"/>
<gene>
    <name evidence="1" type="ORF">PoB_001081900</name>
</gene>
<comment type="caution">
    <text evidence="1">The sequence shown here is derived from an EMBL/GenBank/DDBJ whole genome shotgun (WGS) entry which is preliminary data.</text>
</comment>
<reference evidence="1 2" key="1">
    <citation type="journal article" date="2021" name="Elife">
        <title>Chloroplast acquisition without the gene transfer in kleptoplastic sea slugs, Plakobranchus ocellatus.</title>
        <authorList>
            <person name="Maeda T."/>
            <person name="Takahashi S."/>
            <person name="Yoshida T."/>
            <person name="Shimamura S."/>
            <person name="Takaki Y."/>
            <person name="Nagai Y."/>
            <person name="Toyoda A."/>
            <person name="Suzuki Y."/>
            <person name="Arimoto A."/>
            <person name="Ishii H."/>
            <person name="Satoh N."/>
            <person name="Nishiyama T."/>
            <person name="Hasebe M."/>
            <person name="Maruyama T."/>
            <person name="Minagawa J."/>
            <person name="Obokata J."/>
            <person name="Shigenobu S."/>
        </authorList>
    </citation>
    <scope>NUCLEOTIDE SEQUENCE [LARGE SCALE GENOMIC DNA]</scope>
</reference>
<accession>A0AAV3YMS6</accession>
<keyword evidence="2" id="KW-1185">Reference proteome</keyword>
<protein>
    <submittedName>
        <fullName evidence="1">Uncharacterized protein</fullName>
    </submittedName>
</protein>
<name>A0AAV3YMS6_9GAST</name>
<dbReference type="Proteomes" id="UP000735302">
    <property type="component" value="Unassembled WGS sequence"/>
</dbReference>